<name>A0A485M453_9ZZZZ</name>
<evidence type="ECO:0008006" key="2">
    <source>
        <dbReference type="Google" id="ProtNLM"/>
    </source>
</evidence>
<reference evidence="1" key="1">
    <citation type="submission" date="2019-03" db="EMBL/GenBank/DDBJ databases">
        <authorList>
            <person name="Hao L."/>
        </authorList>
    </citation>
    <scope>NUCLEOTIDE SEQUENCE</scope>
</reference>
<sequence length="121" mass="13994">MISVDLAKKLAKYIPWEPKVGDLTIVFGEAGEEIIEPINLKHEKEKKIVLSLRSVGHLVWLPRLTMLLYELKKRSTKGFSLTYDRDTDSWCYRDERMEICNKSPEDAAARALLMLLEEKVS</sequence>
<gene>
    <name evidence="1" type="ORF">SCFA_3910008</name>
</gene>
<proteinExistence type="predicted"/>
<protein>
    <recommendedName>
        <fullName evidence="2">Phage ABA sandwich domain-containing protein</fullName>
    </recommendedName>
</protein>
<organism evidence="1">
    <name type="scientific">anaerobic digester metagenome</name>
    <dbReference type="NCBI Taxonomy" id="1263854"/>
    <lineage>
        <taxon>unclassified sequences</taxon>
        <taxon>metagenomes</taxon>
        <taxon>ecological metagenomes</taxon>
    </lineage>
</organism>
<dbReference type="EMBL" id="CAADRN010000325">
    <property type="protein sequence ID" value="VFU18118.1"/>
    <property type="molecule type" value="Genomic_DNA"/>
</dbReference>
<evidence type="ECO:0000313" key="1">
    <source>
        <dbReference type="EMBL" id="VFU18118.1"/>
    </source>
</evidence>
<accession>A0A485M453</accession>
<dbReference type="AlphaFoldDB" id="A0A485M453"/>